<organism evidence="3 4">
    <name type="scientific">Vitrella brassicaformis (strain CCMP3155)</name>
    <dbReference type="NCBI Taxonomy" id="1169540"/>
    <lineage>
        <taxon>Eukaryota</taxon>
        <taxon>Sar</taxon>
        <taxon>Alveolata</taxon>
        <taxon>Colpodellida</taxon>
        <taxon>Vitrellaceae</taxon>
        <taxon>Vitrella</taxon>
    </lineage>
</organism>
<dbReference type="GO" id="GO:0030289">
    <property type="term" value="C:protein phosphatase 4 complex"/>
    <property type="evidence" value="ECO:0007669"/>
    <property type="project" value="InterPro"/>
</dbReference>
<keyword evidence="4" id="KW-1185">Reference proteome</keyword>
<dbReference type="GO" id="GO:0019888">
    <property type="term" value="F:protein phosphatase regulator activity"/>
    <property type="evidence" value="ECO:0007669"/>
    <property type="project" value="InterPro"/>
</dbReference>
<feature type="compositionally biased region" description="Low complexity" evidence="2">
    <location>
        <begin position="207"/>
        <end position="226"/>
    </location>
</feature>
<dbReference type="EMBL" id="CDMY01000022">
    <property type="protein sequence ID" value="CEL91801.1"/>
    <property type="molecule type" value="Genomic_DNA"/>
</dbReference>
<evidence type="ECO:0000256" key="2">
    <source>
        <dbReference type="SAM" id="MobiDB-lite"/>
    </source>
</evidence>
<dbReference type="GO" id="GO:0005634">
    <property type="term" value="C:nucleus"/>
    <property type="evidence" value="ECO:0007669"/>
    <property type="project" value="TreeGrafter"/>
</dbReference>
<dbReference type="VEuPathDB" id="CryptoDB:Vbra_20004"/>
<evidence type="ECO:0000256" key="1">
    <source>
        <dbReference type="ARBA" id="ARBA00009207"/>
    </source>
</evidence>
<dbReference type="PANTHER" id="PTHR16487:SF0">
    <property type="entry name" value="PROTEIN PHOSPHATASE 4 REGULATORY SUBUNIT 2-RELATED"/>
    <property type="match status" value="1"/>
</dbReference>
<accession>A0A0G4E8I6</accession>
<dbReference type="GO" id="GO:0005737">
    <property type="term" value="C:cytoplasm"/>
    <property type="evidence" value="ECO:0007669"/>
    <property type="project" value="TreeGrafter"/>
</dbReference>
<dbReference type="AlphaFoldDB" id="A0A0G4E8I6"/>
<feature type="compositionally biased region" description="Basic and acidic residues" evidence="2">
    <location>
        <begin position="319"/>
        <end position="337"/>
    </location>
</feature>
<dbReference type="InterPro" id="IPR015267">
    <property type="entry name" value="PPP4R2"/>
</dbReference>
<evidence type="ECO:0000313" key="4">
    <source>
        <dbReference type="Proteomes" id="UP000041254"/>
    </source>
</evidence>
<dbReference type="STRING" id="1169540.A0A0G4E8I6"/>
<feature type="compositionally biased region" description="Basic and acidic residues" evidence="2">
    <location>
        <begin position="156"/>
        <end position="173"/>
    </location>
</feature>
<dbReference type="Proteomes" id="UP000041254">
    <property type="component" value="Unassembled WGS sequence"/>
</dbReference>
<evidence type="ECO:0000313" key="3">
    <source>
        <dbReference type="EMBL" id="CEL91801.1"/>
    </source>
</evidence>
<reference evidence="3 4" key="1">
    <citation type="submission" date="2014-11" db="EMBL/GenBank/DDBJ databases">
        <authorList>
            <person name="Zhu J."/>
            <person name="Qi W."/>
            <person name="Song R."/>
        </authorList>
    </citation>
    <scope>NUCLEOTIDE SEQUENCE [LARGE SCALE GENOMIC DNA]</scope>
</reference>
<dbReference type="OrthoDB" id="341898at2759"/>
<gene>
    <name evidence="3" type="ORF">Vbra_20004</name>
</gene>
<comment type="similarity">
    <text evidence="1">Belongs to the PPP4R2 family.</text>
</comment>
<feature type="region of interest" description="Disordered" evidence="2">
    <location>
        <begin position="151"/>
        <end position="360"/>
    </location>
</feature>
<dbReference type="PANTHER" id="PTHR16487">
    <property type="entry name" value="PPP4R2-RELATED PROTEIN"/>
    <property type="match status" value="1"/>
</dbReference>
<sequence>MQAPVDQLYSQTLRDIEEFVRRREAGEGDGEGIPEDLEAVIRQIANNGVIRYPWELLKHVLAAKIRQVLMEYHTKKPDVKLHQGESFTSHVDAIVKALQDFTGPPFTIQRLCELLSDPRKSYTSTKKLTYAFERMLKVISIIPTAVPDGVSVAVPRKNEPGGAARDEYDEVSRAGRKRKAPDQSPGFNPDDEGERERVRPLPPQPPSSSAFAPMSESSPLPQHQQPLPQPMAAIDSRDPCTPPPHQQHLTDTPQANGGGEPQLNGIGEAGPGHEAASGRGSGGARPMAYSPDDREDGPPGGGEVAVEGKLSDGGGVADRGTEERGGDDTGGGEERKIVAASAASGGPAGGVGGTAGGVTD</sequence>
<proteinExistence type="inferred from homology"/>
<protein>
    <recommendedName>
        <fullName evidence="5">Serine/threonine-protein phosphatase 4 regulatory subunit 2</fullName>
    </recommendedName>
</protein>
<name>A0A0G4E8I6_VITBC</name>
<dbReference type="InParanoid" id="A0A0G4E8I6"/>
<dbReference type="Pfam" id="PF09184">
    <property type="entry name" value="PPP4R2"/>
    <property type="match status" value="1"/>
</dbReference>
<feature type="compositionally biased region" description="Gly residues" evidence="2">
    <location>
        <begin position="346"/>
        <end position="360"/>
    </location>
</feature>
<evidence type="ECO:0008006" key="5">
    <source>
        <dbReference type="Google" id="ProtNLM"/>
    </source>
</evidence>